<dbReference type="EMBL" id="WBOS01000022">
    <property type="protein sequence ID" value="KAB2328983.1"/>
    <property type="molecule type" value="Genomic_DNA"/>
</dbReference>
<name>A0A6L3V059_9BACI</name>
<accession>A0A6L3V059</accession>
<dbReference type="AlphaFoldDB" id="A0A6L3V059"/>
<proteinExistence type="predicted"/>
<organism evidence="1 2">
    <name type="scientific">Cytobacillus depressus</name>
    <dbReference type="NCBI Taxonomy" id="1602942"/>
    <lineage>
        <taxon>Bacteria</taxon>
        <taxon>Bacillati</taxon>
        <taxon>Bacillota</taxon>
        <taxon>Bacilli</taxon>
        <taxon>Bacillales</taxon>
        <taxon>Bacillaceae</taxon>
        <taxon>Cytobacillus</taxon>
    </lineage>
</organism>
<protein>
    <submittedName>
        <fullName evidence="1">Uncharacterized protein</fullName>
    </submittedName>
</protein>
<evidence type="ECO:0000313" key="2">
    <source>
        <dbReference type="Proteomes" id="UP000481030"/>
    </source>
</evidence>
<gene>
    <name evidence="1" type="ORF">F7731_23830</name>
</gene>
<sequence length="70" mass="8287">MIFKKDVIEESVPEEENAVDGEMEIKWIEKAMTVKNPEVKKHLAEGWAFVEKIWSSEKNMYLAKVQRRFS</sequence>
<keyword evidence="2" id="KW-1185">Reference proteome</keyword>
<evidence type="ECO:0000313" key="1">
    <source>
        <dbReference type="EMBL" id="KAB2328983.1"/>
    </source>
</evidence>
<dbReference type="Proteomes" id="UP000481030">
    <property type="component" value="Unassembled WGS sequence"/>
</dbReference>
<reference evidence="1 2" key="1">
    <citation type="journal article" date="2016" name="Antonie Van Leeuwenhoek">
        <title>Bacillus depressus sp. nov., isolated from soil of a sunflower field.</title>
        <authorList>
            <person name="Wei X."/>
            <person name="Xin D."/>
            <person name="Xin Y."/>
            <person name="Zhang H."/>
            <person name="Wang T."/>
            <person name="Zhang J."/>
        </authorList>
    </citation>
    <scope>NUCLEOTIDE SEQUENCE [LARGE SCALE GENOMIC DNA]</scope>
    <source>
        <strain evidence="1 2">BZ1</strain>
    </source>
</reference>
<comment type="caution">
    <text evidence="1">The sequence shown here is derived from an EMBL/GenBank/DDBJ whole genome shotgun (WGS) entry which is preliminary data.</text>
</comment>